<feature type="DNA-binding region" description="H-T-H motif" evidence="2">
    <location>
        <begin position="32"/>
        <end position="51"/>
    </location>
</feature>
<dbReference type="SUPFAM" id="SSF46689">
    <property type="entry name" value="Homeodomain-like"/>
    <property type="match status" value="1"/>
</dbReference>
<dbReference type="SUPFAM" id="SSF48498">
    <property type="entry name" value="Tetracyclin repressor-like, C-terminal domain"/>
    <property type="match status" value="1"/>
</dbReference>
<feature type="domain" description="HTH tetR-type" evidence="3">
    <location>
        <begin position="9"/>
        <end position="69"/>
    </location>
</feature>
<dbReference type="eggNOG" id="COG1309">
    <property type="taxonomic scope" value="Bacteria"/>
</dbReference>
<evidence type="ECO:0000256" key="1">
    <source>
        <dbReference type="ARBA" id="ARBA00023125"/>
    </source>
</evidence>
<dbReference type="RefSeq" id="WP_006440327.1">
    <property type="nucleotide sequence ID" value="NZ_DS995356.1"/>
</dbReference>
<reference evidence="4 5" key="1">
    <citation type="submission" date="2008-09" db="EMBL/GenBank/DDBJ databases">
        <authorList>
            <person name="Fulton L."/>
            <person name="Clifton S."/>
            <person name="Fulton B."/>
            <person name="Xu J."/>
            <person name="Minx P."/>
            <person name="Pepin K.H."/>
            <person name="Johnson M."/>
            <person name="Thiruvilangam P."/>
            <person name="Bhonagiri V."/>
            <person name="Nash W.E."/>
            <person name="Mardis E.R."/>
            <person name="Wilson R.K."/>
        </authorList>
    </citation>
    <scope>NUCLEOTIDE SEQUENCE [LARGE SCALE GENOMIC DNA]</scope>
    <source>
        <strain evidence="4 5">DSM 13275</strain>
    </source>
</reference>
<comment type="caution">
    <text evidence="4">The sequence shown here is derived from an EMBL/GenBank/DDBJ whole genome shotgun (WGS) entry which is preliminary data.</text>
</comment>
<dbReference type="PANTHER" id="PTHR43479:SF20">
    <property type="entry name" value="HTH TETR-TYPE DOMAIN-CONTAINING PROTEIN"/>
    <property type="match status" value="1"/>
</dbReference>
<dbReference type="PANTHER" id="PTHR43479">
    <property type="entry name" value="ACREF/ENVCD OPERON REPRESSOR-RELATED"/>
    <property type="match status" value="1"/>
</dbReference>
<accession>B6FZV2</accession>
<dbReference type="GO" id="GO:0003677">
    <property type="term" value="F:DNA binding"/>
    <property type="evidence" value="ECO:0007669"/>
    <property type="project" value="UniProtKB-UniRule"/>
</dbReference>
<dbReference type="InterPro" id="IPR050624">
    <property type="entry name" value="HTH-type_Tx_Regulator"/>
</dbReference>
<organism evidence="4 5">
    <name type="scientific">Peptacetobacter hiranonis (strain DSM 13275 / JCM 10541 / KCTC 15199 / TO-931)</name>
    <name type="common">Clostridium hiranonis</name>
    <dbReference type="NCBI Taxonomy" id="500633"/>
    <lineage>
        <taxon>Bacteria</taxon>
        <taxon>Bacillati</taxon>
        <taxon>Bacillota</taxon>
        <taxon>Clostridia</taxon>
        <taxon>Peptostreptococcales</taxon>
        <taxon>Peptostreptococcaceae</taxon>
        <taxon>Peptacetobacter</taxon>
    </lineage>
</organism>
<proteinExistence type="predicted"/>
<keyword evidence="5" id="KW-1185">Reference proteome</keyword>
<dbReference type="EMBL" id="ABWP01000059">
    <property type="protein sequence ID" value="EEA84925.1"/>
    <property type="molecule type" value="Genomic_DNA"/>
</dbReference>
<evidence type="ECO:0000256" key="2">
    <source>
        <dbReference type="PROSITE-ProRule" id="PRU00335"/>
    </source>
</evidence>
<sequence length="196" mass="22896">MKNSTYHHINLKNELIEKGIDLVNKYGVEQLSLRKVAQVCNVSHSAPYSHFKNKDELISAMQKYITDQFSEKLLNTVSLYSNQSNFLLEFGKTYILFFLENPQYFSFLFTQNSISIDLDINSFTEENYKPFLIYKEQLLKQLASLNISDEKKQNYIISLFAYIHGITSLATMENVRHTFDWSKKLDDLICLFSIEG</sequence>
<evidence type="ECO:0000313" key="5">
    <source>
        <dbReference type="Proteomes" id="UP000003178"/>
    </source>
</evidence>
<reference evidence="4 5" key="2">
    <citation type="submission" date="2008-10" db="EMBL/GenBank/DDBJ databases">
        <title>Draft genome sequence of Clostridium hiranonis (DSM 13275).</title>
        <authorList>
            <person name="Sudarsanam P."/>
            <person name="Ley R."/>
            <person name="Guruge J."/>
            <person name="Turnbaugh P.J."/>
            <person name="Mahowald M."/>
            <person name="Liep D."/>
            <person name="Gordon J."/>
        </authorList>
    </citation>
    <scope>NUCLEOTIDE SEQUENCE [LARGE SCALE GENOMIC DNA]</scope>
    <source>
        <strain evidence="4 5">DSM 13275</strain>
    </source>
</reference>
<gene>
    <name evidence="4" type="ORF">CLOHIR_01406</name>
</gene>
<dbReference type="PROSITE" id="PS50977">
    <property type="entry name" value="HTH_TETR_2"/>
    <property type="match status" value="1"/>
</dbReference>
<dbReference type="InterPro" id="IPR001647">
    <property type="entry name" value="HTH_TetR"/>
</dbReference>
<dbReference type="STRING" id="500633.CLOHIR_01406"/>
<dbReference type="Proteomes" id="UP000003178">
    <property type="component" value="Unassembled WGS sequence"/>
</dbReference>
<dbReference type="AlphaFoldDB" id="B6FZV2"/>
<dbReference type="InterPro" id="IPR036271">
    <property type="entry name" value="Tet_transcr_reg_TetR-rel_C_sf"/>
</dbReference>
<dbReference type="Pfam" id="PF00440">
    <property type="entry name" value="TetR_N"/>
    <property type="match status" value="1"/>
</dbReference>
<dbReference type="OrthoDB" id="9179041at2"/>
<protein>
    <submittedName>
        <fullName evidence="4">Transcriptional regulator, TetR family</fullName>
    </submittedName>
</protein>
<dbReference type="Gene3D" id="1.10.357.10">
    <property type="entry name" value="Tetracycline Repressor, domain 2"/>
    <property type="match status" value="1"/>
</dbReference>
<name>B6FZV2_PEPHT</name>
<dbReference type="InterPro" id="IPR009057">
    <property type="entry name" value="Homeodomain-like_sf"/>
</dbReference>
<evidence type="ECO:0000259" key="3">
    <source>
        <dbReference type="PROSITE" id="PS50977"/>
    </source>
</evidence>
<evidence type="ECO:0000313" key="4">
    <source>
        <dbReference type="EMBL" id="EEA84925.1"/>
    </source>
</evidence>
<keyword evidence="1 2" id="KW-0238">DNA-binding</keyword>
<dbReference type="HOGENOM" id="CLU_069356_40_4_9"/>